<accession>A0A0F9R4T6</accession>
<dbReference type="SUPFAM" id="SSF54862">
    <property type="entry name" value="4Fe-4S ferredoxins"/>
    <property type="match status" value="1"/>
</dbReference>
<dbReference type="PROSITE" id="PS51379">
    <property type="entry name" value="4FE4S_FER_2"/>
    <property type="match status" value="2"/>
</dbReference>
<reference evidence="2" key="1">
    <citation type="journal article" date="2015" name="Nature">
        <title>Complex archaea that bridge the gap between prokaryotes and eukaryotes.</title>
        <authorList>
            <person name="Spang A."/>
            <person name="Saw J.H."/>
            <person name="Jorgensen S.L."/>
            <person name="Zaremba-Niedzwiedzka K."/>
            <person name="Martijn J."/>
            <person name="Lind A.E."/>
            <person name="van Eijk R."/>
            <person name="Schleper C."/>
            <person name="Guy L."/>
            <person name="Ettema T.J."/>
        </authorList>
    </citation>
    <scope>NUCLEOTIDE SEQUENCE</scope>
</reference>
<organism evidence="2">
    <name type="scientific">marine sediment metagenome</name>
    <dbReference type="NCBI Taxonomy" id="412755"/>
    <lineage>
        <taxon>unclassified sequences</taxon>
        <taxon>metagenomes</taxon>
        <taxon>ecological metagenomes</taxon>
    </lineage>
</organism>
<evidence type="ECO:0000313" key="2">
    <source>
        <dbReference type="EMBL" id="KKN20281.1"/>
    </source>
</evidence>
<name>A0A0F9R4T6_9ZZZZ</name>
<sequence>MINITLKTESISVPFELPKIYITPDLCTNCGICGEICPFGLPHPNNNGKFEISEPERCTECSACKRNCPTMAIVLQEKIGCGCLWNARAQAKNQKNNSCSDNNSCCG</sequence>
<dbReference type="EMBL" id="LAZR01003257">
    <property type="protein sequence ID" value="KKN20281.1"/>
    <property type="molecule type" value="Genomic_DNA"/>
</dbReference>
<dbReference type="InterPro" id="IPR017900">
    <property type="entry name" value="4Fe4S_Fe_S_CS"/>
</dbReference>
<dbReference type="AlphaFoldDB" id="A0A0F9R4T6"/>
<dbReference type="PROSITE" id="PS00198">
    <property type="entry name" value="4FE4S_FER_1"/>
    <property type="match status" value="2"/>
</dbReference>
<dbReference type="Pfam" id="PF13187">
    <property type="entry name" value="Fer4_9"/>
    <property type="match status" value="1"/>
</dbReference>
<proteinExistence type="predicted"/>
<dbReference type="InterPro" id="IPR017896">
    <property type="entry name" value="4Fe4S_Fe-S-bd"/>
</dbReference>
<feature type="domain" description="4Fe-4S ferredoxin-type" evidence="1">
    <location>
        <begin position="18"/>
        <end position="47"/>
    </location>
</feature>
<evidence type="ECO:0000259" key="1">
    <source>
        <dbReference type="PROSITE" id="PS51379"/>
    </source>
</evidence>
<dbReference type="Gene3D" id="3.30.70.20">
    <property type="match status" value="1"/>
</dbReference>
<comment type="caution">
    <text evidence="2">The sequence shown here is derived from an EMBL/GenBank/DDBJ whole genome shotgun (WGS) entry which is preliminary data.</text>
</comment>
<protein>
    <recommendedName>
        <fullName evidence="1">4Fe-4S ferredoxin-type domain-containing protein</fullName>
    </recommendedName>
</protein>
<gene>
    <name evidence="2" type="ORF">LCGC14_0937190</name>
</gene>
<feature type="domain" description="4Fe-4S ferredoxin-type" evidence="1">
    <location>
        <begin position="48"/>
        <end position="78"/>
    </location>
</feature>